<protein>
    <submittedName>
        <fullName evidence="1">Uncharacterized protein</fullName>
    </submittedName>
</protein>
<reference evidence="1 2" key="2">
    <citation type="journal article" date="2019" name="G3 (Bethesda)">
        <title>Hybrid Assembly of the Genome of the Entomopathogenic Nematode Steinernema carpocapsae Identifies the X-Chromosome.</title>
        <authorList>
            <person name="Serra L."/>
            <person name="Macchietto M."/>
            <person name="Macias-Munoz A."/>
            <person name="McGill C.J."/>
            <person name="Rodriguez I.M."/>
            <person name="Rodriguez B."/>
            <person name="Murad R."/>
            <person name="Mortazavi A."/>
        </authorList>
    </citation>
    <scope>NUCLEOTIDE SEQUENCE [LARGE SCALE GENOMIC DNA]</scope>
    <source>
        <strain evidence="1 2">ALL</strain>
    </source>
</reference>
<evidence type="ECO:0000313" key="1">
    <source>
        <dbReference type="EMBL" id="TMS33298.1"/>
    </source>
</evidence>
<dbReference type="Proteomes" id="UP000298663">
    <property type="component" value="Unassembled WGS sequence"/>
</dbReference>
<comment type="caution">
    <text evidence="1">The sequence shown here is derived from an EMBL/GenBank/DDBJ whole genome shotgun (WGS) entry which is preliminary data.</text>
</comment>
<accession>A0A4U8UP54</accession>
<keyword evidence="2" id="KW-1185">Reference proteome</keyword>
<organism evidence="1 2">
    <name type="scientific">Steinernema carpocapsae</name>
    <name type="common">Entomopathogenic nematode</name>
    <dbReference type="NCBI Taxonomy" id="34508"/>
    <lineage>
        <taxon>Eukaryota</taxon>
        <taxon>Metazoa</taxon>
        <taxon>Ecdysozoa</taxon>
        <taxon>Nematoda</taxon>
        <taxon>Chromadorea</taxon>
        <taxon>Rhabditida</taxon>
        <taxon>Tylenchina</taxon>
        <taxon>Panagrolaimomorpha</taxon>
        <taxon>Strongyloidoidea</taxon>
        <taxon>Steinernematidae</taxon>
        <taxon>Steinernema</taxon>
    </lineage>
</organism>
<gene>
    <name evidence="1" type="ORF">L596_001057</name>
</gene>
<proteinExistence type="predicted"/>
<name>A0A4U8UP54_STECR</name>
<reference evidence="1 2" key="1">
    <citation type="journal article" date="2015" name="Genome Biol.">
        <title>Comparative genomics of Steinernema reveals deeply conserved gene regulatory networks.</title>
        <authorList>
            <person name="Dillman A.R."/>
            <person name="Macchietto M."/>
            <person name="Porter C.F."/>
            <person name="Rogers A."/>
            <person name="Williams B."/>
            <person name="Antoshechkin I."/>
            <person name="Lee M.M."/>
            <person name="Goodwin Z."/>
            <person name="Lu X."/>
            <person name="Lewis E.E."/>
            <person name="Goodrich-Blair H."/>
            <person name="Stock S.P."/>
            <person name="Adams B.J."/>
            <person name="Sternberg P.W."/>
            <person name="Mortazavi A."/>
        </authorList>
    </citation>
    <scope>NUCLEOTIDE SEQUENCE [LARGE SCALE GENOMIC DNA]</scope>
    <source>
        <strain evidence="1 2">ALL</strain>
    </source>
</reference>
<dbReference type="EMBL" id="AZBU02000001">
    <property type="protein sequence ID" value="TMS33298.1"/>
    <property type="molecule type" value="Genomic_DNA"/>
</dbReference>
<sequence>MLVWKKRDRQRTDVCQSGRFVPGNSKVASSKDRNSKPLFVQPSAAFTCSSVIYRILQPLFCGVADLEEMVGSVSVLKRNSNFRGRVLSFEK</sequence>
<evidence type="ECO:0000313" key="2">
    <source>
        <dbReference type="Proteomes" id="UP000298663"/>
    </source>
</evidence>
<dbReference type="AlphaFoldDB" id="A0A4U8UP54"/>